<accession>A0A516GE18</accession>
<dbReference type="SMART" id="SM00631">
    <property type="entry name" value="Zn_pept"/>
    <property type="match status" value="1"/>
</dbReference>
<feature type="active site" description="Proton donor/acceptor" evidence="7">
    <location>
        <position position="409"/>
    </location>
</feature>
<evidence type="ECO:0000256" key="6">
    <source>
        <dbReference type="ARBA" id="ARBA00023049"/>
    </source>
</evidence>
<keyword evidence="5" id="KW-0862">Zinc</keyword>
<comment type="cofactor">
    <cofactor evidence="1">
        <name>Zn(2+)</name>
        <dbReference type="ChEBI" id="CHEBI:29105"/>
    </cofactor>
</comment>
<dbReference type="RefSeq" id="WP_143784466.1">
    <property type="nucleotide sequence ID" value="NZ_CP041616.1"/>
</dbReference>
<dbReference type="EMBL" id="CP041616">
    <property type="protein sequence ID" value="QDO89745.1"/>
    <property type="molecule type" value="Genomic_DNA"/>
</dbReference>
<sequence length="846" mass="90161">MSSRSLVRLAGLTTVAALVAAGAAAPGTAPSRMPYAGDSPTPHVTAMTSGAAALVTASTETAPHSPAAPRGYPRQNLLVEPPVDTSDAAIKLGLTPYHAIAPKLNELQGTSQRVSAEVIGQTVTGREVYLVTLTAPESRGQAKAQEVMRDRILTQPVQAARDRGLARHYKTPIFINNNIHGNEWEGTDAALRLIEDYATSDDPEVLQTLESSRIYLVVTMNPDGRHSNTRANASGFDMNRDFITATQPEVVAVRDALIRTQPLVMLDLHGYVNGTLIEPTTPPHGENYEYDLFIKHAYPNGLGMEQAILDLGLTADDDGVNPPQIPFRDWDEGWDDWPPIFTPQYAAFHGAVSHTVEIPLRVNNSAYTLPEAELQRRSAINTDIAHAAMTSSIDYLQEHRGELLADQIEIFRRGVTGADPVEVSEELFPEIGPEDVYLTDYPRAYVIPVRDHQRSAPAAARLVNHLIANGIEVRTARQPVTVEGTTYPAGSYVVDLHQSRRGLANALLGPGTDISDRVDSMYDISGWSLGLLWGADVAALPQDGRMPTTGRVIGAATPTGQVDGEGDLLLRLDDPADLSALNHLARSGVAVEWLDDGTVLVPAEAADQADLTANAFGVVFTSAPVGAAGTPVGDEFVVAAAAPQTEQWALEEMGFQVRPISATVLNDGFSYADIDAVYVSSGLSWNALNETARDDLTSFLANGGGYVGKGLNGTRLNDSLDLLDLTFEQGRGDGNGVVAVDSADTGIGANAPAHSFVYSPGWFTELGPEVQVDQRYSTDELLVSGHWAGSADEGGQDAAAGQALVVSGVDHDGAAVLFGSEPLFRAHPKGQYPLVGRALFWSALQG</sequence>
<dbReference type="Pfam" id="PF00246">
    <property type="entry name" value="Peptidase_M14"/>
    <property type="match status" value="1"/>
</dbReference>
<evidence type="ECO:0000256" key="7">
    <source>
        <dbReference type="PROSITE-ProRule" id="PRU01379"/>
    </source>
</evidence>
<evidence type="ECO:0000256" key="9">
    <source>
        <dbReference type="SAM" id="SignalP"/>
    </source>
</evidence>
<keyword evidence="9" id="KW-0732">Signal</keyword>
<dbReference type="GO" id="GO:0006508">
    <property type="term" value="P:proteolysis"/>
    <property type="evidence" value="ECO:0007669"/>
    <property type="project" value="UniProtKB-KW"/>
</dbReference>
<evidence type="ECO:0000259" key="10">
    <source>
        <dbReference type="PROSITE" id="PS52035"/>
    </source>
</evidence>
<dbReference type="InterPro" id="IPR000834">
    <property type="entry name" value="Peptidase_M14"/>
</dbReference>
<name>A0A516GE18_9MICO</name>
<keyword evidence="12" id="KW-1185">Reference proteome</keyword>
<feature type="domain" description="Peptidase M14" evidence="10">
    <location>
        <begin position="93"/>
        <end position="446"/>
    </location>
</feature>
<dbReference type="GO" id="GO:0008270">
    <property type="term" value="F:zinc ion binding"/>
    <property type="evidence" value="ECO:0007669"/>
    <property type="project" value="InterPro"/>
</dbReference>
<dbReference type="GO" id="GO:0005615">
    <property type="term" value="C:extracellular space"/>
    <property type="evidence" value="ECO:0007669"/>
    <property type="project" value="TreeGrafter"/>
</dbReference>
<dbReference type="KEGG" id="orz:FNH13_16545"/>
<feature type="chain" id="PRO_5038787566" evidence="9">
    <location>
        <begin position="21"/>
        <end position="846"/>
    </location>
</feature>
<evidence type="ECO:0000313" key="11">
    <source>
        <dbReference type="EMBL" id="QDO89745.1"/>
    </source>
</evidence>
<dbReference type="SUPFAM" id="SSF53187">
    <property type="entry name" value="Zn-dependent exopeptidases"/>
    <property type="match status" value="1"/>
</dbReference>
<feature type="region of interest" description="Disordered" evidence="8">
    <location>
        <begin position="56"/>
        <end position="79"/>
    </location>
</feature>
<dbReference type="Proteomes" id="UP000315395">
    <property type="component" value="Chromosome"/>
</dbReference>
<protein>
    <submittedName>
        <fullName evidence="11">Peptidase M28</fullName>
    </submittedName>
</protein>
<evidence type="ECO:0000313" key="12">
    <source>
        <dbReference type="Proteomes" id="UP000315395"/>
    </source>
</evidence>
<gene>
    <name evidence="11" type="ORF">FNH13_16545</name>
</gene>
<dbReference type="OrthoDB" id="9758209at2"/>
<organism evidence="11 12">
    <name type="scientific">Ornithinimicrobium ciconiae</name>
    <dbReference type="NCBI Taxonomy" id="2594265"/>
    <lineage>
        <taxon>Bacteria</taxon>
        <taxon>Bacillati</taxon>
        <taxon>Actinomycetota</taxon>
        <taxon>Actinomycetes</taxon>
        <taxon>Micrococcales</taxon>
        <taxon>Ornithinimicrobiaceae</taxon>
        <taxon>Ornithinimicrobium</taxon>
    </lineage>
</organism>
<dbReference type="PROSITE" id="PS52035">
    <property type="entry name" value="PEPTIDASE_M14"/>
    <property type="match status" value="1"/>
</dbReference>
<keyword evidence="4" id="KW-0378">Hydrolase</keyword>
<evidence type="ECO:0000256" key="8">
    <source>
        <dbReference type="SAM" id="MobiDB-lite"/>
    </source>
</evidence>
<evidence type="ECO:0000256" key="4">
    <source>
        <dbReference type="ARBA" id="ARBA00022801"/>
    </source>
</evidence>
<evidence type="ECO:0000256" key="5">
    <source>
        <dbReference type="ARBA" id="ARBA00022833"/>
    </source>
</evidence>
<dbReference type="GO" id="GO:0004181">
    <property type="term" value="F:metallocarboxypeptidase activity"/>
    <property type="evidence" value="ECO:0007669"/>
    <property type="project" value="InterPro"/>
</dbReference>
<reference evidence="11 12" key="1">
    <citation type="submission" date="2019-07" db="EMBL/GenBank/DDBJ databases">
        <title>complete genome sequencing of Ornithinimicrobium sp. H23M54.</title>
        <authorList>
            <person name="Bae J.-W."/>
            <person name="Lee S.-Y."/>
        </authorList>
    </citation>
    <scope>NUCLEOTIDE SEQUENCE [LARGE SCALE GENOMIC DNA]</scope>
    <source>
        <strain evidence="11 12">H23M54</strain>
    </source>
</reference>
<keyword evidence="3" id="KW-0645">Protease</keyword>
<comment type="similarity">
    <text evidence="2 7">Belongs to the peptidase M14 family.</text>
</comment>
<evidence type="ECO:0000256" key="3">
    <source>
        <dbReference type="ARBA" id="ARBA00022670"/>
    </source>
</evidence>
<dbReference type="AlphaFoldDB" id="A0A516GE18"/>
<dbReference type="PANTHER" id="PTHR11705:SF143">
    <property type="entry name" value="SLL0236 PROTEIN"/>
    <property type="match status" value="1"/>
</dbReference>
<evidence type="ECO:0000256" key="1">
    <source>
        <dbReference type="ARBA" id="ARBA00001947"/>
    </source>
</evidence>
<dbReference type="Gene3D" id="3.40.630.10">
    <property type="entry name" value="Zn peptidases"/>
    <property type="match status" value="1"/>
</dbReference>
<feature type="signal peptide" evidence="9">
    <location>
        <begin position="1"/>
        <end position="20"/>
    </location>
</feature>
<dbReference type="PANTHER" id="PTHR11705">
    <property type="entry name" value="PROTEASE FAMILY M14 CARBOXYPEPTIDASE A,B"/>
    <property type="match status" value="1"/>
</dbReference>
<keyword evidence="6" id="KW-0482">Metalloprotease</keyword>
<evidence type="ECO:0000256" key="2">
    <source>
        <dbReference type="ARBA" id="ARBA00005988"/>
    </source>
</evidence>
<proteinExistence type="inferred from homology"/>